<organism evidence="2 3">
    <name type="scientific">Mycena metata</name>
    <dbReference type="NCBI Taxonomy" id="1033252"/>
    <lineage>
        <taxon>Eukaryota</taxon>
        <taxon>Fungi</taxon>
        <taxon>Dikarya</taxon>
        <taxon>Basidiomycota</taxon>
        <taxon>Agaricomycotina</taxon>
        <taxon>Agaricomycetes</taxon>
        <taxon>Agaricomycetidae</taxon>
        <taxon>Agaricales</taxon>
        <taxon>Marasmiineae</taxon>
        <taxon>Mycenaceae</taxon>
        <taxon>Mycena</taxon>
    </lineage>
</organism>
<sequence>MFTPQPMGTYHFYGPAPGSEGFVPLPTSAPSGPPHPTPSSPVRPSPVPSPVKRPRGRPPKIRAAAATAATGSSPVPSPSPSPVKRPRGRPPKDRAAAATAAKVATAKTKVATSKAKAKKSKAKTSSKNEKENQPVAPIEVDDSSDSEVEGKIPWKHEEKSKLFTWMLAFDDNGNKRFEQLKKNPARVFKRAEEVLFPGKRTKKSIQNIWSRSLETYGWIRAFEGFTGNGGGDPDSDNPTAVLAYRLKGARTASVAIGNLKPETITVWEAQGWLELFGALSRLDPNLIVPAPREQTWEDWENAG</sequence>
<name>A0AAD7J6J6_9AGAR</name>
<comment type="caution">
    <text evidence="2">The sequence shown here is derived from an EMBL/GenBank/DDBJ whole genome shotgun (WGS) entry which is preliminary data.</text>
</comment>
<feature type="compositionally biased region" description="Pro residues" evidence="1">
    <location>
        <begin position="31"/>
        <end position="51"/>
    </location>
</feature>
<dbReference type="PRINTS" id="PR00929">
    <property type="entry name" value="ATHOOK"/>
</dbReference>
<gene>
    <name evidence="2" type="ORF">B0H16DRAFT_1721767</name>
</gene>
<accession>A0AAD7J6J6</accession>
<proteinExistence type="predicted"/>
<evidence type="ECO:0000256" key="1">
    <source>
        <dbReference type="SAM" id="MobiDB-lite"/>
    </source>
</evidence>
<protein>
    <submittedName>
        <fullName evidence="2">Uncharacterized protein</fullName>
    </submittedName>
</protein>
<evidence type="ECO:0000313" key="2">
    <source>
        <dbReference type="EMBL" id="KAJ7756711.1"/>
    </source>
</evidence>
<dbReference type="InterPro" id="IPR017956">
    <property type="entry name" value="AT_hook_DNA-bd_motif"/>
</dbReference>
<feature type="compositionally biased region" description="Basic residues" evidence="1">
    <location>
        <begin position="115"/>
        <end position="124"/>
    </location>
</feature>
<feature type="region of interest" description="Disordered" evidence="1">
    <location>
        <begin position="1"/>
        <end position="149"/>
    </location>
</feature>
<feature type="compositionally biased region" description="Low complexity" evidence="1">
    <location>
        <begin position="96"/>
        <end position="114"/>
    </location>
</feature>
<dbReference type="GO" id="GO:0003677">
    <property type="term" value="F:DNA binding"/>
    <property type="evidence" value="ECO:0007669"/>
    <property type="project" value="InterPro"/>
</dbReference>
<dbReference type="SMART" id="SM00384">
    <property type="entry name" value="AT_hook"/>
    <property type="match status" value="2"/>
</dbReference>
<reference evidence="2" key="1">
    <citation type="submission" date="2023-03" db="EMBL/GenBank/DDBJ databases">
        <title>Massive genome expansion in bonnet fungi (Mycena s.s.) driven by repeated elements and novel gene families across ecological guilds.</title>
        <authorList>
            <consortium name="Lawrence Berkeley National Laboratory"/>
            <person name="Harder C.B."/>
            <person name="Miyauchi S."/>
            <person name="Viragh M."/>
            <person name="Kuo A."/>
            <person name="Thoen E."/>
            <person name="Andreopoulos B."/>
            <person name="Lu D."/>
            <person name="Skrede I."/>
            <person name="Drula E."/>
            <person name="Henrissat B."/>
            <person name="Morin E."/>
            <person name="Kohler A."/>
            <person name="Barry K."/>
            <person name="LaButti K."/>
            <person name="Morin E."/>
            <person name="Salamov A."/>
            <person name="Lipzen A."/>
            <person name="Mereny Z."/>
            <person name="Hegedus B."/>
            <person name="Baldrian P."/>
            <person name="Stursova M."/>
            <person name="Weitz H."/>
            <person name="Taylor A."/>
            <person name="Grigoriev I.V."/>
            <person name="Nagy L.G."/>
            <person name="Martin F."/>
            <person name="Kauserud H."/>
        </authorList>
    </citation>
    <scope>NUCLEOTIDE SEQUENCE</scope>
    <source>
        <strain evidence="2">CBHHK182m</strain>
    </source>
</reference>
<dbReference type="EMBL" id="JARKIB010000046">
    <property type="protein sequence ID" value="KAJ7756711.1"/>
    <property type="molecule type" value="Genomic_DNA"/>
</dbReference>
<evidence type="ECO:0000313" key="3">
    <source>
        <dbReference type="Proteomes" id="UP001215598"/>
    </source>
</evidence>
<feature type="compositionally biased region" description="Low complexity" evidence="1">
    <location>
        <begin position="61"/>
        <end position="74"/>
    </location>
</feature>
<keyword evidence="3" id="KW-1185">Reference proteome</keyword>
<dbReference type="AlphaFoldDB" id="A0AAD7J6J6"/>
<dbReference type="Proteomes" id="UP001215598">
    <property type="component" value="Unassembled WGS sequence"/>
</dbReference>